<evidence type="ECO:0000256" key="2">
    <source>
        <dbReference type="ARBA" id="ARBA00022741"/>
    </source>
</evidence>
<dbReference type="Proteomes" id="UP000265000">
    <property type="component" value="Unplaced"/>
</dbReference>
<dbReference type="Pfam" id="PF04548">
    <property type="entry name" value="AIG1"/>
    <property type="match status" value="1"/>
</dbReference>
<dbReference type="FunFam" id="3.40.50.300:FF:001809">
    <property type="entry name" value="Si:ch1073-365p7.2"/>
    <property type="match status" value="1"/>
</dbReference>
<dbReference type="PANTHER" id="PTHR10903:SF107">
    <property type="entry name" value="GTPASE IMAP FAMILY MEMBER 4-LIKE-RELATED"/>
    <property type="match status" value="1"/>
</dbReference>
<evidence type="ECO:0000313" key="5">
    <source>
        <dbReference type="Ensembl" id="ENSFHEP00000000410.1"/>
    </source>
</evidence>
<protein>
    <recommendedName>
        <fullName evidence="4">AIG1-type G domain-containing protein</fullName>
    </recommendedName>
</protein>
<dbReference type="GO" id="GO:0005525">
    <property type="term" value="F:GTP binding"/>
    <property type="evidence" value="ECO:0007669"/>
    <property type="project" value="UniProtKB-KW"/>
</dbReference>
<organism evidence="5 6">
    <name type="scientific">Fundulus heteroclitus</name>
    <name type="common">Killifish</name>
    <name type="synonym">Mummichog</name>
    <dbReference type="NCBI Taxonomy" id="8078"/>
    <lineage>
        <taxon>Eukaryota</taxon>
        <taxon>Metazoa</taxon>
        <taxon>Chordata</taxon>
        <taxon>Craniata</taxon>
        <taxon>Vertebrata</taxon>
        <taxon>Euteleostomi</taxon>
        <taxon>Actinopterygii</taxon>
        <taxon>Neopterygii</taxon>
        <taxon>Teleostei</taxon>
        <taxon>Neoteleostei</taxon>
        <taxon>Acanthomorphata</taxon>
        <taxon>Ovalentaria</taxon>
        <taxon>Atherinomorphae</taxon>
        <taxon>Cyprinodontiformes</taxon>
        <taxon>Fundulidae</taxon>
        <taxon>Fundulus</taxon>
    </lineage>
</organism>
<dbReference type="PROSITE" id="PS51720">
    <property type="entry name" value="G_AIG1"/>
    <property type="match status" value="1"/>
</dbReference>
<dbReference type="Gene3D" id="3.40.50.300">
    <property type="entry name" value="P-loop containing nucleotide triphosphate hydrolases"/>
    <property type="match status" value="1"/>
</dbReference>
<reference evidence="5" key="1">
    <citation type="submission" date="2025-08" db="UniProtKB">
        <authorList>
            <consortium name="Ensembl"/>
        </authorList>
    </citation>
    <scope>IDENTIFICATION</scope>
</reference>
<evidence type="ECO:0000256" key="1">
    <source>
        <dbReference type="ARBA" id="ARBA00008535"/>
    </source>
</evidence>
<sequence length="215" mass="23910">QISIKKAAVKLDALKVVLLGQKTFGKSATGNTILRREAFASHQTEQCRAETGMVAGRQITVVDTPGWCGQLSRCTEALDKEIANGVSGVHAVLLVVPLSLPFGDLQQEAVKEHVNLFGSGVWKHTIVLFTYGDKLADRSVEEHIEGEHQSLRWLVDQCENRYHTINNARKSDTAQVTELFEKIEEMVAGNGGQLFCPDMDETHQRISEKYFCKVQ</sequence>
<dbReference type="InterPro" id="IPR006703">
    <property type="entry name" value="G_AIG1"/>
</dbReference>
<dbReference type="GeneTree" id="ENSGT01140000282522"/>
<feature type="domain" description="AIG1-type G" evidence="4">
    <location>
        <begin position="11"/>
        <end position="204"/>
    </location>
</feature>
<keyword evidence="2" id="KW-0547">Nucleotide-binding</keyword>
<evidence type="ECO:0000313" key="6">
    <source>
        <dbReference type="Proteomes" id="UP000265000"/>
    </source>
</evidence>
<dbReference type="InterPro" id="IPR045058">
    <property type="entry name" value="GIMA/IAN/Toc"/>
</dbReference>
<dbReference type="STRING" id="8078.ENSFHEP00000000410"/>
<dbReference type="InterPro" id="IPR027417">
    <property type="entry name" value="P-loop_NTPase"/>
</dbReference>
<proteinExistence type="inferred from homology"/>
<keyword evidence="3" id="KW-0342">GTP-binding</keyword>
<dbReference type="Ensembl" id="ENSFHET00000015574.1">
    <property type="protein sequence ID" value="ENSFHEP00000000410.1"/>
    <property type="gene ID" value="ENSFHEG00000001124.1"/>
</dbReference>
<comment type="similarity">
    <text evidence="1">Belongs to the TRAFAC class TrmE-Era-EngA-EngB-Septin-like GTPase superfamily. AIG1/Toc34/Toc159-like paraseptin GTPase family. IAN subfamily.</text>
</comment>
<dbReference type="AlphaFoldDB" id="A0A3Q2NNB9"/>
<keyword evidence="6" id="KW-1185">Reference proteome</keyword>
<reference evidence="5" key="2">
    <citation type="submission" date="2025-09" db="UniProtKB">
        <authorList>
            <consortium name="Ensembl"/>
        </authorList>
    </citation>
    <scope>IDENTIFICATION</scope>
</reference>
<dbReference type="SUPFAM" id="SSF52540">
    <property type="entry name" value="P-loop containing nucleoside triphosphate hydrolases"/>
    <property type="match status" value="1"/>
</dbReference>
<dbReference type="PANTHER" id="PTHR10903">
    <property type="entry name" value="GTPASE, IMAP FAMILY MEMBER-RELATED"/>
    <property type="match status" value="1"/>
</dbReference>
<name>A0A3Q2NNB9_FUNHE</name>
<accession>A0A3Q2NNB9</accession>
<evidence type="ECO:0000259" key="4">
    <source>
        <dbReference type="PROSITE" id="PS51720"/>
    </source>
</evidence>
<evidence type="ECO:0000256" key="3">
    <source>
        <dbReference type="ARBA" id="ARBA00023134"/>
    </source>
</evidence>